<comment type="subcellular location">
    <subcellularLocation>
        <location evidence="1">Membrane</location>
        <topology evidence="1">Multi-pass membrane protein</topology>
    </subcellularLocation>
</comment>
<keyword evidence="7" id="KW-0408">Iron</keyword>
<reference evidence="12 13" key="1">
    <citation type="submission" date="2024-08" db="EMBL/GenBank/DDBJ databases">
        <title>Whole-genome sequencing of halo(alkali)philic microorganisms from hypersaline lakes.</title>
        <authorList>
            <person name="Sorokin D.Y."/>
            <person name="Merkel A.Y."/>
            <person name="Messina E."/>
            <person name="Yakimov M."/>
        </authorList>
    </citation>
    <scope>NUCLEOTIDE SEQUENCE [LARGE SCALE GENOMIC DNA]</scope>
    <source>
        <strain evidence="12 13">Cl-TMA</strain>
    </source>
</reference>
<evidence type="ECO:0000256" key="5">
    <source>
        <dbReference type="ARBA" id="ARBA00022989"/>
    </source>
</evidence>
<dbReference type="PANTHER" id="PTHR11351">
    <property type="entry name" value="ACYL-COA DESATURASE"/>
    <property type="match status" value="1"/>
</dbReference>
<dbReference type="Pfam" id="PF00487">
    <property type="entry name" value="FA_desaturase"/>
    <property type="match status" value="1"/>
</dbReference>
<evidence type="ECO:0000259" key="11">
    <source>
        <dbReference type="Pfam" id="PF00487"/>
    </source>
</evidence>
<evidence type="ECO:0000313" key="13">
    <source>
        <dbReference type="Proteomes" id="UP001575181"/>
    </source>
</evidence>
<keyword evidence="8" id="KW-0443">Lipid metabolism</keyword>
<evidence type="ECO:0000256" key="3">
    <source>
        <dbReference type="ARBA" id="ARBA00022692"/>
    </source>
</evidence>
<dbReference type="GO" id="GO:0016491">
    <property type="term" value="F:oxidoreductase activity"/>
    <property type="evidence" value="ECO:0007669"/>
    <property type="project" value="UniProtKB-KW"/>
</dbReference>
<keyword evidence="3 10" id="KW-0812">Transmembrane</keyword>
<evidence type="ECO:0000256" key="2">
    <source>
        <dbReference type="ARBA" id="ARBA00008749"/>
    </source>
</evidence>
<dbReference type="InterPro" id="IPR015876">
    <property type="entry name" value="Acyl-CoA_DS"/>
</dbReference>
<organism evidence="12 13">
    <name type="scientific">Thiohalorhabdus methylotrophus</name>
    <dbReference type="NCBI Taxonomy" id="3242694"/>
    <lineage>
        <taxon>Bacteria</taxon>
        <taxon>Pseudomonadati</taxon>
        <taxon>Pseudomonadota</taxon>
        <taxon>Gammaproteobacteria</taxon>
        <taxon>Thiohalorhabdales</taxon>
        <taxon>Thiohalorhabdaceae</taxon>
        <taxon>Thiohalorhabdus</taxon>
    </lineage>
</organism>
<evidence type="ECO:0000256" key="7">
    <source>
        <dbReference type="ARBA" id="ARBA00023004"/>
    </source>
</evidence>
<proteinExistence type="inferred from homology"/>
<dbReference type="Proteomes" id="UP001575181">
    <property type="component" value="Unassembled WGS sequence"/>
</dbReference>
<comment type="similarity">
    <text evidence="2">Belongs to the fatty acid desaturase type 2 family.</text>
</comment>
<keyword evidence="6 12" id="KW-0560">Oxidoreductase</keyword>
<evidence type="ECO:0000256" key="10">
    <source>
        <dbReference type="SAM" id="Phobius"/>
    </source>
</evidence>
<keyword evidence="13" id="KW-1185">Reference proteome</keyword>
<feature type="transmembrane region" description="Helical" evidence="10">
    <location>
        <begin position="135"/>
        <end position="158"/>
    </location>
</feature>
<evidence type="ECO:0000256" key="4">
    <source>
        <dbReference type="ARBA" id="ARBA00022832"/>
    </source>
</evidence>
<dbReference type="CDD" id="cd03505">
    <property type="entry name" value="Delta9-FADS-like"/>
    <property type="match status" value="1"/>
</dbReference>
<evidence type="ECO:0000313" key="12">
    <source>
        <dbReference type="EMBL" id="MFA9460537.1"/>
    </source>
</evidence>
<evidence type="ECO:0000256" key="8">
    <source>
        <dbReference type="ARBA" id="ARBA00023098"/>
    </source>
</evidence>
<dbReference type="PRINTS" id="PR00075">
    <property type="entry name" value="FACDDSATRASE"/>
</dbReference>
<protein>
    <submittedName>
        <fullName evidence="12">Acyl-CoA desaturase</fullName>
        <ecNumber evidence="12">1.14.19.-</ecNumber>
    </submittedName>
</protein>
<evidence type="ECO:0000256" key="9">
    <source>
        <dbReference type="ARBA" id="ARBA00023136"/>
    </source>
</evidence>
<evidence type="ECO:0000256" key="6">
    <source>
        <dbReference type="ARBA" id="ARBA00023002"/>
    </source>
</evidence>
<evidence type="ECO:0000256" key="1">
    <source>
        <dbReference type="ARBA" id="ARBA00004141"/>
    </source>
</evidence>
<comment type="caution">
    <text evidence="12">The sequence shown here is derived from an EMBL/GenBank/DDBJ whole genome shotgun (WGS) entry which is preliminary data.</text>
</comment>
<feature type="transmembrane region" description="Helical" evidence="10">
    <location>
        <begin position="12"/>
        <end position="32"/>
    </location>
</feature>
<name>A0ABV4TU67_9GAMM</name>
<dbReference type="PANTHER" id="PTHR11351:SF33">
    <property type="entry name" value="DELTA-9 FATTY ACID DESATURASE, DESA"/>
    <property type="match status" value="1"/>
</dbReference>
<dbReference type="EMBL" id="JBGUAW010000004">
    <property type="protein sequence ID" value="MFA9460537.1"/>
    <property type="molecule type" value="Genomic_DNA"/>
</dbReference>
<keyword evidence="5 10" id="KW-1133">Transmembrane helix</keyword>
<gene>
    <name evidence="12" type="ORF">ACERLL_06810</name>
</gene>
<keyword evidence="9 10" id="KW-0472">Membrane</keyword>
<dbReference type="InterPro" id="IPR005804">
    <property type="entry name" value="FA_desaturase_dom"/>
</dbReference>
<feature type="transmembrane region" description="Helical" evidence="10">
    <location>
        <begin position="164"/>
        <end position="184"/>
    </location>
</feature>
<feature type="domain" description="Fatty acid desaturase" evidence="11">
    <location>
        <begin position="9"/>
        <end position="212"/>
    </location>
</feature>
<keyword evidence="4" id="KW-0276">Fatty acid metabolism</keyword>
<sequence>MFPHLFELPWWGYVLFTLVATQITIACVTLYLHRAMSHGSVTLHPVVSHFMRFWLWLTTGMNTKEWVATHRKHHAYADREGDPHSPLQEGIWRMLFLGAWVYTKATKDEAMLEKYGKHCPDDWIERNLYSRFKNLGVVLMLVLDVAMFGLGIGVAIWAVQMAWIPFWAAGVINGAAHYIGYANYKVKDNSRNLVPWGLFIGGEELHNNHHRYLSSARFASRSWEIDIGWIYIRILSWLRLAKVRFVAPKYKPSEAET</sequence>
<accession>A0ABV4TU67</accession>
<dbReference type="RefSeq" id="WP_373655321.1">
    <property type="nucleotide sequence ID" value="NZ_JBGUAW010000004.1"/>
</dbReference>
<dbReference type="EC" id="1.14.19.-" evidence="12"/>